<dbReference type="InterPro" id="IPR012547">
    <property type="entry name" value="PDDEXK_9"/>
</dbReference>
<dbReference type="Pfam" id="PF09820">
    <property type="entry name" value="AAA-ATPase_like"/>
    <property type="match status" value="1"/>
</dbReference>
<dbReference type="AlphaFoldDB" id="A0A4R7Z7D0"/>
<dbReference type="OrthoDB" id="1050390at2"/>
<dbReference type="EMBL" id="SODA01000007">
    <property type="protein sequence ID" value="TDW05444.1"/>
    <property type="molecule type" value="Genomic_DNA"/>
</dbReference>
<dbReference type="InterPro" id="IPR018631">
    <property type="entry name" value="AAA-ATPase-like_dom"/>
</dbReference>
<dbReference type="Proteomes" id="UP000294697">
    <property type="component" value="Unassembled WGS sequence"/>
</dbReference>
<name>A0A4R7Z7D0_9FIRM</name>
<accession>A0A4R7Z7D0</accession>
<comment type="caution">
    <text evidence="2">The sequence shown here is derived from an EMBL/GenBank/DDBJ whole genome shotgun (WGS) entry which is preliminary data.</text>
</comment>
<evidence type="ECO:0000259" key="1">
    <source>
        <dbReference type="Pfam" id="PF09820"/>
    </source>
</evidence>
<dbReference type="Pfam" id="PF08011">
    <property type="entry name" value="PDDEXK_9"/>
    <property type="match status" value="1"/>
</dbReference>
<reference evidence="2 3" key="1">
    <citation type="submission" date="2019-03" db="EMBL/GenBank/DDBJ databases">
        <title>Subsurface microbial communities from deep shales in Ohio and West Virginia, USA.</title>
        <authorList>
            <person name="Wrighton K."/>
        </authorList>
    </citation>
    <scope>NUCLEOTIDE SEQUENCE [LARGE SCALE GENOMIC DNA]</scope>
    <source>
        <strain evidence="2 3">MSL9.2</strain>
    </source>
</reference>
<organism evidence="2 3">
    <name type="scientific">Halanaerobium saccharolyticum</name>
    <dbReference type="NCBI Taxonomy" id="43595"/>
    <lineage>
        <taxon>Bacteria</taxon>
        <taxon>Bacillati</taxon>
        <taxon>Bacillota</taxon>
        <taxon>Clostridia</taxon>
        <taxon>Halanaerobiales</taxon>
        <taxon>Halanaerobiaceae</taxon>
        <taxon>Halanaerobium</taxon>
    </lineage>
</organism>
<proteinExistence type="predicted"/>
<dbReference type="SUPFAM" id="SSF52540">
    <property type="entry name" value="P-loop containing nucleoside triphosphate hydrolases"/>
    <property type="match status" value="1"/>
</dbReference>
<protein>
    <submittedName>
        <fullName evidence="2">PD-(D/E)XK nuclease superfamily protein</fullName>
    </submittedName>
</protein>
<dbReference type="InterPro" id="IPR027417">
    <property type="entry name" value="P-loop_NTPase"/>
</dbReference>
<dbReference type="PANTHER" id="PTHR34825:SF1">
    <property type="entry name" value="AAA-ATPASE-LIKE DOMAIN-CONTAINING PROTEIN"/>
    <property type="match status" value="1"/>
</dbReference>
<evidence type="ECO:0000313" key="2">
    <source>
        <dbReference type="EMBL" id="TDW05444.1"/>
    </source>
</evidence>
<dbReference type="Gene3D" id="3.40.50.300">
    <property type="entry name" value="P-loop containing nucleotide triphosphate hydrolases"/>
    <property type="match status" value="1"/>
</dbReference>
<feature type="domain" description="AAA-ATPase-like" evidence="1">
    <location>
        <begin position="9"/>
        <end position="210"/>
    </location>
</feature>
<sequence>MKDITVSKANFEEIIKDDFIYVDKTEFLYKIISSREPYFFLSRPRRFGKTLFVDTLEKFYQGKKELFEGLYIFNQDWNWEEHPIIRLDFNMIPSENREVLNKSLQKIFSKIAARYNIDLIVEEAYYMFPELIEKLYNKFDQDVVILIDEYDKPIISNLKSPLKENNANFKVIDENQDYLKMLYDYLKPLEGYLEKVFITGVSKFSKLSIFSTLNNLFEIDQESKFAEIMGYTEAELNKYFKPHFAKLAEKNGLTISECRKKFKQMYNGFRFTEKDSRVYNPFSVGSALKNTRFDNYWFKSGTPTFLIELIKKENFQITNLNNLEVNKSKLDATDIKKLKLIPLLFQTGYLTIKKIKNKEIYKLGYPNLEIEKSLTQNILDEFTNEKIELPLIYYIKKSLINKNLEKFIEQMKSIFAGLVNINIPKSLQEREAYYNSLFYLITTLLTDNNLNVYSEVLTSEGRIDSIIETDTNIYIIEFKANQDAEIALQQIKDENYAERFKIKDKKLVLIGINFDTGKRNIKDIKIEEID</sequence>
<gene>
    <name evidence="2" type="ORF">C8C77_10755</name>
</gene>
<evidence type="ECO:0000313" key="3">
    <source>
        <dbReference type="Proteomes" id="UP000294697"/>
    </source>
</evidence>
<dbReference type="PANTHER" id="PTHR34825">
    <property type="entry name" value="CONSERVED PROTEIN, WITH A WEAK D-GALACTARATE DEHYDRATASE/ALTRONATE HYDROLASE DOMAIN"/>
    <property type="match status" value="1"/>
</dbReference>
<dbReference type="RefSeq" id="WP_111570805.1">
    <property type="nucleotide sequence ID" value="NZ_QLME01000001.1"/>
</dbReference>